<evidence type="ECO:0000259" key="3">
    <source>
        <dbReference type="PROSITE" id="PS50943"/>
    </source>
</evidence>
<protein>
    <submittedName>
        <fullName evidence="5">Helix-turn-helix transcriptional regulator</fullName>
    </submittedName>
    <submittedName>
        <fullName evidence="4">XRE family transcriptional regulator</fullName>
    </submittedName>
</protein>
<dbReference type="SUPFAM" id="SSF47413">
    <property type="entry name" value="lambda repressor-like DNA-binding domains"/>
    <property type="match status" value="1"/>
</dbReference>
<accession>A0AAJ1VQD4</accession>
<dbReference type="PANTHER" id="PTHR46558">
    <property type="entry name" value="TRACRIPTIONAL REGULATORY PROTEIN-RELATED-RELATED"/>
    <property type="match status" value="1"/>
</dbReference>
<organism evidence="4 7">
    <name type="scientific">Oenococcus sicerae</name>
    <dbReference type="NCBI Taxonomy" id="2203724"/>
    <lineage>
        <taxon>Bacteria</taxon>
        <taxon>Bacillati</taxon>
        <taxon>Bacillota</taxon>
        <taxon>Bacilli</taxon>
        <taxon>Lactobacillales</taxon>
        <taxon>Lactobacillaceae</taxon>
        <taxon>Oenococcus</taxon>
    </lineage>
</organism>
<keyword evidence="1" id="KW-0238">DNA-binding</keyword>
<dbReference type="EMBL" id="CP029684">
    <property type="protein sequence ID" value="QAS69675.1"/>
    <property type="molecule type" value="Genomic_DNA"/>
</dbReference>
<name>A0AAJ1VQD4_9LACO</name>
<feature type="transmembrane region" description="Helical" evidence="2">
    <location>
        <begin position="171"/>
        <end position="191"/>
    </location>
</feature>
<feature type="transmembrane region" description="Helical" evidence="2">
    <location>
        <begin position="90"/>
        <end position="109"/>
    </location>
</feature>
<reference evidence="5" key="3">
    <citation type="submission" date="2020-01" db="EMBL/GenBank/DDBJ databases">
        <authorList>
            <person name="Cousin F.J."/>
            <person name="Le Guellec R."/>
            <person name="Cretenet M."/>
        </authorList>
    </citation>
    <scope>NUCLEOTIDE SEQUENCE</scope>
    <source>
        <strain evidence="5">UCMA 15228</strain>
    </source>
</reference>
<dbReference type="PANTHER" id="PTHR46558:SF4">
    <property type="entry name" value="DNA-BIDING PHAGE PROTEIN"/>
    <property type="match status" value="1"/>
</dbReference>
<dbReference type="PROSITE" id="PS50943">
    <property type="entry name" value="HTH_CROC1"/>
    <property type="match status" value="1"/>
</dbReference>
<evidence type="ECO:0000313" key="6">
    <source>
        <dbReference type="Proteomes" id="UP000286907"/>
    </source>
</evidence>
<dbReference type="CDD" id="cd00093">
    <property type="entry name" value="HTH_XRE"/>
    <property type="match status" value="1"/>
</dbReference>
<evidence type="ECO:0000256" key="2">
    <source>
        <dbReference type="SAM" id="Phobius"/>
    </source>
</evidence>
<evidence type="ECO:0000313" key="7">
    <source>
        <dbReference type="Proteomes" id="UP001167919"/>
    </source>
</evidence>
<dbReference type="Gene3D" id="1.10.260.40">
    <property type="entry name" value="lambda repressor-like DNA-binding domains"/>
    <property type="match status" value="1"/>
</dbReference>
<dbReference type="Proteomes" id="UP001167919">
    <property type="component" value="Unassembled WGS sequence"/>
</dbReference>
<reference evidence="4" key="2">
    <citation type="submission" date="2019-01" db="EMBL/GenBank/DDBJ databases">
        <title>Oenococcus sicerae UCMA17102.</title>
        <authorList>
            <person name="Cousin F.J."/>
            <person name="Le Guellec R."/>
            <person name="Cretenet M."/>
        </authorList>
    </citation>
    <scope>NUCLEOTIDE SEQUENCE</scope>
    <source>
        <strain evidence="4">UCMA17102</strain>
    </source>
</reference>
<evidence type="ECO:0000313" key="5">
    <source>
        <dbReference type="EMBL" id="QAS69675.1"/>
    </source>
</evidence>
<reference evidence="5 6" key="1">
    <citation type="journal article" date="2019" name="Syst. Appl. Microbiol.">
        <title>Oenococcus sicerae sp. nov., isolated from French cider.</title>
        <authorList>
            <person name="Cousin F.J."/>
            <person name="Le Guellec R."/>
            <person name="Chagnot C."/>
            <person name="Goux D."/>
            <person name="Dalmasso M."/>
            <person name="Laplace J.M."/>
            <person name="Cretenet M."/>
        </authorList>
    </citation>
    <scope>NUCLEOTIDE SEQUENCE [LARGE SCALE GENOMIC DNA]</scope>
    <source>
        <strain evidence="5 6">UCMA 15228</strain>
    </source>
</reference>
<dbReference type="InterPro" id="IPR001387">
    <property type="entry name" value="Cro/C1-type_HTH"/>
</dbReference>
<dbReference type="RefSeq" id="WP_128685997.1">
    <property type="nucleotide sequence ID" value="NZ_CP029684.2"/>
</dbReference>
<dbReference type="InterPro" id="IPR010982">
    <property type="entry name" value="Lambda_DNA-bd_dom_sf"/>
</dbReference>
<evidence type="ECO:0000313" key="4">
    <source>
        <dbReference type="EMBL" id="MDN6900067.1"/>
    </source>
</evidence>
<keyword evidence="2" id="KW-1133">Transmembrane helix</keyword>
<keyword evidence="2" id="KW-0472">Membrane</keyword>
<dbReference type="Proteomes" id="UP000286907">
    <property type="component" value="Chromosome"/>
</dbReference>
<gene>
    <name evidence="5" type="ORF">DLJ48_03650</name>
    <name evidence="4" type="ORF">EVC35_03485</name>
</gene>
<evidence type="ECO:0000256" key="1">
    <source>
        <dbReference type="ARBA" id="ARBA00023125"/>
    </source>
</evidence>
<sequence>MKFNEVISNKRKELGMTQDQVAKMLHVSRQALSNWEKGKNYPDMDTLVQLSQIYDLSLDLLIKGDKAVLQKVQDDAEILRKQKRLRALDISLVTVIMLVVLFPVVASFFGNRHFLNSHLIAILMLILIMYIMIASLWHYHLAYPGPIKKQAPILIPKSFGIGLTINPQSPIGLAIWILLMILLIVIFIPIIF</sequence>
<feature type="domain" description="HTH cro/C1-type" evidence="3">
    <location>
        <begin position="7"/>
        <end position="61"/>
    </location>
</feature>
<dbReference type="Pfam" id="PF01381">
    <property type="entry name" value="HTH_3"/>
    <property type="match status" value="1"/>
</dbReference>
<dbReference type="AlphaFoldDB" id="A0AAJ1VQD4"/>
<dbReference type="EMBL" id="SDWY01000002">
    <property type="protein sequence ID" value="MDN6900067.1"/>
    <property type="molecule type" value="Genomic_DNA"/>
</dbReference>
<dbReference type="SMART" id="SM00530">
    <property type="entry name" value="HTH_XRE"/>
    <property type="match status" value="1"/>
</dbReference>
<keyword evidence="2" id="KW-0812">Transmembrane</keyword>
<feature type="transmembrane region" description="Helical" evidence="2">
    <location>
        <begin position="115"/>
        <end position="139"/>
    </location>
</feature>
<proteinExistence type="predicted"/>
<keyword evidence="6" id="KW-1185">Reference proteome</keyword>
<dbReference type="GO" id="GO:0003677">
    <property type="term" value="F:DNA binding"/>
    <property type="evidence" value="ECO:0007669"/>
    <property type="project" value="UniProtKB-KW"/>
</dbReference>